<organism evidence="5 6">
    <name type="scientific">Acyrthosiphon pisum</name>
    <name type="common">Pea aphid</name>
    <dbReference type="NCBI Taxonomy" id="7029"/>
    <lineage>
        <taxon>Eukaryota</taxon>
        <taxon>Metazoa</taxon>
        <taxon>Ecdysozoa</taxon>
        <taxon>Arthropoda</taxon>
        <taxon>Hexapoda</taxon>
        <taxon>Insecta</taxon>
        <taxon>Pterygota</taxon>
        <taxon>Neoptera</taxon>
        <taxon>Paraneoptera</taxon>
        <taxon>Hemiptera</taxon>
        <taxon>Sternorrhyncha</taxon>
        <taxon>Aphidomorpha</taxon>
        <taxon>Aphidoidea</taxon>
        <taxon>Aphididae</taxon>
        <taxon>Macrosiphini</taxon>
        <taxon>Acyrthosiphon</taxon>
    </lineage>
</organism>
<feature type="signal peptide" evidence="3">
    <location>
        <begin position="1"/>
        <end position="42"/>
    </location>
</feature>
<evidence type="ECO:0000256" key="2">
    <source>
        <dbReference type="ARBA" id="ARBA00022729"/>
    </source>
</evidence>
<feature type="domain" description="LRRNT" evidence="4">
    <location>
        <begin position="44"/>
        <end position="71"/>
    </location>
</feature>
<keyword evidence="2 3" id="KW-0732">Signal</keyword>
<dbReference type="Proteomes" id="UP000007819">
    <property type="component" value="Chromosome A2"/>
</dbReference>
<feature type="chain" id="PRO_5035924428" description="LRRNT domain-containing protein" evidence="3">
    <location>
        <begin position="43"/>
        <end position="77"/>
    </location>
</feature>
<reference evidence="5" key="2">
    <citation type="submission" date="2022-06" db="UniProtKB">
        <authorList>
            <consortium name="EnsemblMetazoa"/>
        </authorList>
    </citation>
    <scope>IDENTIFICATION</scope>
</reference>
<keyword evidence="1" id="KW-0433">Leucine-rich repeat</keyword>
<proteinExistence type="predicted"/>
<evidence type="ECO:0000313" key="5">
    <source>
        <dbReference type="EnsemblMetazoa" id="XP_029346447.1"/>
    </source>
</evidence>
<dbReference type="InterPro" id="IPR000372">
    <property type="entry name" value="LRRNT"/>
</dbReference>
<protein>
    <recommendedName>
        <fullName evidence="4">LRRNT domain-containing protein</fullName>
    </recommendedName>
</protein>
<dbReference type="EnsemblMetazoa" id="XM_029490587.1">
    <property type="protein sequence ID" value="XP_029346447.1"/>
    <property type="gene ID" value="LOC100569149"/>
</dbReference>
<keyword evidence="6" id="KW-1185">Reference proteome</keyword>
<dbReference type="AlphaFoldDB" id="A0A8R2JU73"/>
<sequence>MILPMHQGATAAASAAVLQRTIMLLLLSLLVFSLSLLPSVTAECPDGCTCDQEDGVYCQKLELKSIPDRIPPATGFL</sequence>
<name>A0A8R2JU73_ACYPI</name>
<dbReference type="KEGG" id="api:100569149"/>
<dbReference type="RefSeq" id="XP_029346447.1">
    <property type="nucleotide sequence ID" value="XM_029490587.1"/>
</dbReference>
<evidence type="ECO:0000259" key="4">
    <source>
        <dbReference type="Pfam" id="PF01462"/>
    </source>
</evidence>
<dbReference type="Pfam" id="PF01462">
    <property type="entry name" value="LRRNT"/>
    <property type="match status" value="1"/>
</dbReference>
<evidence type="ECO:0000256" key="1">
    <source>
        <dbReference type="ARBA" id="ARBA00022614"/>
    </source>
</evidence>
<accession>A0A8R2JU73</accession>
<reference evidence="6" key="1">
    <citation type="submission" date="2010-06" db="EMBL/GenBank/DDBJ databases">
        <authorList>
            <person name="Jiang H."/>
            <person name="Abraham K."/>
            <person name="Ali S."/>
            <person name="Alsbrooks S.L."/>
            <person name="Anim B.N."/>
            <person name="Anosike U.S."/>
            <person name="Attaway T."/>
            <person name="Bandaranaike D.P."/>
            <person name="Battles P.K."/>
            <person name="Bell S.N."/>
            <person name="Bell A.V."/>
            <person name="Beltran B."/>
            <person name="Bickham C."/>
            <person name="Bustamante Y."/>
            <person name="Caleb T."/>
            <person name="Canada A."/>
            <person name="Cardenas V."/>
            <person name="Carter K."/>
            <person name="Chacko J."/>
            <person name="Chandrabose M.N."/>
            <person name="Chavez D."/>
            <person name="Chavez A."/>
            <person name="Chen L."/>
            <person name="Chu H.-S."/>
            <person name="Claassen K.J."/>
            <person name="Cockrell R."/>
            <person name="Collins M."/>
            <person name="Cooper J.A."/>
            <person name="Cree A."/>
            <person name="Curry S.M."/>
            <person name="Da Y."/>
            <person name="Dao M.D."/>
            <person name="Das B."/>
            <person name="Davila M.-L."/>
            <person name="Davy-Carroll L."/>
            <person name="Denson S."/>
            <person name="Dinh H."/>
            <person name="Ebong V.E."/>
            <person name="Edwards J.R."/>
            <person name="Egan A."/>
            <person name="El-Daye J."/>
            <person name="Escobedo L."/>
            <person name="Fernandez S."/>
            <person name="Fernando P.R."/>
            <person name="Flagg N."/>
            <person name="Forbes L.D."/>
            <person name="Fowler R.G."/>
            <person name="Fu Q."/>
            <person name="Gabisi R.A."/>
            <person name="Ganer J."/>
            <person name="Garbino Pronczuk A."/>
            <person name="Garcia R.M."/>
            <person name="Garner T."/>
            <person name="Garrett T.E."/>
            <person name="Gonzalez D.A."/>
            <person name="Hamid H."/>
            <person name="Hawkins E.S."/>
            <person name="Hirani K."/>
            <person name="Hogues M.E."/>
            <person name="Hollins B."/>
            <person name="Hsiao C.-H."/>
            <person name="Jabil R."/>
            <person name="James M.L."/>
            <person name="Jhangiani S.N."/>
            <person name="Johnson B."/>
            <person name="Johnson Q."/>
            <person name="Joshi V."/>
            <person name="Kalu J.B."/>
            <person name="Kam C."/>
            <person name="Kashfia A."/>
            <person name="Keebler J."/>
            <person name="Kisamo H."/>
            <person name="Kovar C.L."/>
            <person name="Lago L.A."/>
            <person name="Lai C.-Y."/>
            <person name="Laidlaw J."/>
            <person name="Lara F."/>
            <person name="Le T.-K."/>
            <person name="Lee S.L."/>
            <person name="Legall F.H."/>
            <person name="Lemon S.J."/>
            <person name="Lewis L.R."/>
            <person name="Li B."/>
            <person name="Liu Y."/>
            <person name="Liu Y.-S."/>
            <person name="Lopez J."/>
            <person name="Lozado R.J."/>
            <person name="Lu J."/>
            <person name="Madu R.C."/>
            <person name="Maheshwari M."/>
            <person name="Maheshwari R."/>
            <person name="Malloy K."/>
            <person name="Martinez E."/>
            <person name="Mathew T."/>
            <person name="Mercado I.C."/>
            <person name="Mercado C."/>
            <person name="Meyer B."/>
            <person name="Montgomery K."/>
            <person name="Morgan M.B."/>
            <person name="Munidasa M."/>
            <person name="Nazareth L.V."/>
            <person name="Nelson J."/>
            <person name="Ng B.M."/>
            <person name="Nguyen N.B."/>
            <person name="Nguyen P.Q."/>
            <person name="Nguyen T."/>
            <person name="Obregon M."/>
            <person name="Okwuonu G.O."/>
            <person name="Onwere C.G."/>
            <person name="Orozco G."/>
            <person name="Parra A."/>
            <person name="Patel S."/>
            <person name="Patil S."/>
            <person name="Perez A."/>
            <person name="Perez Y."/>
            <person name="Pham C."/>
            <person name="Primus E.L."/>
            <person name="Pu L.-L."/>
            <person name="Puazo M."/>
            <person name="Qin X."/>
            <person name="Quiroz J.B."/>
            <person name="Reese J."/>
            <person name="Richards S."/>
            <person name="Rives C.M."/>
            <person name="Robberts R."/>
            <person name="Ruiz S.J."/>
            <person name="Ruiz M.J."/>
            <person name="Santibanez J."/>
            <person name="Schneider B.W."/>
            <person name="Sisson I."/>
            <person name="Smith M."/>
            <person name="Sodergren E."/>
            <person name="Song X.-Z."/>
            <person name="Song B.B."/>
            <person name="Summersgill H."/>
            <person name="Thelus R."/>
            <person name="Thornton R.D."/>
            <person name="Trejos Z.Y."/>
            <person name="Usmani K."/>
            <person name="Vattathil S."/>
            <person name="Villasana D."/>
            <person name="Walker D.L."/>
            <person name="Wang S."/>
            <person name="Wang K."/>
            <person name="White C.S."/>
            <person name="Williams A.C."/>
            <person name="Williamson J."/>
            <person name="Wilson K."/>
            <person name="Woghiren I.O."/>
            <person name="Woodworth J.R."/>
            <person name="Worley K.C."/>
            <person name="Wright R.A."/>
            <person name="Wu W."/>
            <person name="Young L."/>
            <person name="Zhang L."/>
            <person name="Zhang J."/>
            <person name="Zhu Y."/>
            <person name="Muzny D.M."/>
            <person name="Weinstock G."/>
            <person name="Gibbs R.A."/>
        </authorList>
    </citation>
    <scope>NUCLEOTIDE SEQUENCE [LARGE SCALE GENOMIC DNA]</scope>
    <source>
        <strain evidence="6">LSR1</strain>
    </source>
</reference>
<dbReference type="GeneID" id="100569149"/>
<evidence type="ECO:0000256" key="3">
    <source>
        <dbReference type="SAM" id="SignalP"/>
    </source>
</evidence>
<evidence type="ECO:0000313" key="6">
    <source>
        <dbReference type="Proteomes" id="UP000007819"/>
    </source>
</evidence>